<feature type="compositionally biased region" description="Polar residues" evidence="1">
    <location>
        <begin position="261"/>
        <end position="277"/>
    </location>
</feature>
<dbReference type="STRING" id="4577.A0A1D6Q250"/>
<dbReference type="EMBL" id="CM000780">
    <property type="protein sequence ID" value="AQK52677.1"/>
    <property type="molecule type" value="Genomic_DNA"/>
</dbReference>
<feature type="region of interest" description="Disordered" evidence="1">
    <location>
        <begin position="204"/>
        <end position="329"/>
    </location>
</feature>
<accession>A0A1D6Q250</accession>
<dbReference type="PANTHER" id="PTHR33349">
    <property type="entry name" value="EMB|CAB62594.1"/>
    <property type="match status" value="1"/>
</dbReference>
<reference evidence="2" key="2">
    <citation type="submission" date="2015-12" db="EMBL/GenBank/DDBJ databases">
        <title>Update maize B73 reference genome by single molecule sequencing technologies.</title>
        <authorList>
            <consortium name="Maize Genome Sequencing Project"/>
            <person name="Ware D."/>
        </authorList>
    </citation>
    <scope>NUCLEOTIDE SEQUENCE</scope>
    <source>
        <tissue evidence="2">Seedling</tissue>
    </source>
</reference>
<dbReference type="EnsemblPlants" id="Zm00001eb180590_T001">
    <property type="protein sequence ID" value="Zm00001eb180590_P001"/>
    <property type="gene ID" value="Zm00001eb180590"/>
</dbReference>
<organism evidence="2">
    <name type="scientific">Zea mays</name>
    <name type="common">Maize</name>
    <dbReference type="NCBI Taxonomy" id="4577"/>
    <lineage>
        <taxon>Eukaryota</taxon>
        <taxon>Viridiplantae</taxon>
        <taxon>Streptophyta</taxon>
        <taxon>Embryophyta</taxon>
        <taxon>Tracheophyta</taxon>
        <taxon>Spermatophyta</taxon>
        <taxon>Magnoliopsida</taxon>
        <taxon>Liliopsida</taxon>
        <taxon>Poales</taxon>
        <taxon>Poaceae</taxon>
        <taxon>PACMAD clade</taxon>
        <taxon>Panicoideae</taxon>
        <taxon>Andropogonodae</taxon>
        <taxon>Andropogoneae</taxon>
        <taxon>Tripsacinae</taxon>
        <taxon>Zea</taxon>
    </lineage>
</organism>
<evidence type="ECO:0000313" key="2">
    <source>
        <dbReference type="EMBL" id="AQK52677.1"/>
    </source>
</evidence>
<dbReference type="OMA" id="WRKDEGR"/>
<evidence type="ECO:0000313" key="3">
    <source>
        <dbReference type="EnsemblPlants" id="Zm00001eb180590_P001"/>
    </source>
</evidence>
<dbReference type="PANTHER" id="PTHR33349:SF21">
    <property type="entry name" value="OS02G0462200 PROTEIN"/>
    <property type="match status" value="1"/>
</dbReference>
<dbReference type="ExpressionAtlas" id="A0A1D6Q250">
    <property type="expression patterns" value="baseline"/>
</dbReference>
<keyword evidence="4" id="KW-1185">Reference proteome</keyword>
<dbReference type="FunCoup" id="A0A1D6Q250">
    <property type="interactions" value="1"/>
</dbReference>
<evidence type="ECO:0000256" key="1">
    <source>
        <dbReference type="SAM" id="MobiDB-lite"/>
    </source>
</evidence>
<dbReference type="PaxDb" id="4577-GRMZM2G313909_P01"/>
<feature type="compositionally biased region" description="Basic and acidic residues" evidence="1">
    <location>
        <begin position="379"/>
        <end position="401"/>
    </location>
</feature>
<reference evidence="3" key="4">
    <citation type="submission" date="2021-05" db="UniProtKB">
        <authorList>
            <consortium name="EnsemblPlants"/>
        </authorList>
    </citation>
    <scope>IDENTIFICATION</scope>
    <source>
        <strain evidence="3">cv. B73</strain>
    </source>
</reference>
<feature type="compositionally biased region" description="Low complexity" evidence="1">
    <location>
        <begin position="39"/>
        <end position="63"/>
    </location>
</feature>
<feature type="region of interest" description="Disordered" evidence="1">
    <location>
        <begin position="1"/>
        <end position="153"/>
    </location>
</feature>
<reference evidence="3" key="3">
    <citation type="submission" date="2019-07" db="EMBL/GenBank/DDBJ databases">
        <authorList>
            <person name="Seetharam A."/>
            <person name="Woodhouse M."/>
            <person name="Cannon E."/>
        </authorList>
    </citation>
    <scope>NUCLEOTIDE SEQUENCE [LARGE SCALE GENOMIC DNA]</scope>
    <source>
        <strain evidence="3">cv. B73</strain>
    </source>
</reference>
<evidence type="ECO:0008006" key="6">
    <source>
        <dbReference type="Google" id="ProtNLM"/>
    </source>
</evidence>
<feature type="compositionally biased region" description="Low complexity" evidence="1">
    <location>
        <begin position="125"/>
        <end position="138"/>
    </location>
</feature>
<feature type="compositionally biased region" description="Basic and acidic residues" evidence="1">
    <location>
        <begin position="209"/>
        <end position="225"/>
    </location>
</feature>
<gene>
    <name evidence="2" type="ORF">ZEAMMB73_Zm00001d050530</name>
</gene>
<dbReference type="Proteomes" id="UP000007305">
    <property type="component" value="Chromosome 4"/>
</dbReference>
<feature type="region of interest" description="Disordered" evidence="1">
    <location>
        <begin position="379"/>
        <end position="404"/>
    </location>
</feature>
<name>A0A1D6Q250_MAIZE</name>
<reference evidence="4" key="1">
    <citation type="journal article" date="2009" name="Science">
        <title>The B73 maize genome: complexity, diversity, and dynamics.</title>
        <authorList>
            <person name="Schnable P.S."/>
            <person name="Ware D."/>
            <person name="Fulton R.S."/>
            <person name="Stein J.C."/>
            <person name="Wei F."/>
            <person name="Pasternak S."/>
            <person name="Liang C."/>
            <person name="Zhang J."/>
            <person name="Fulton L."/>
            <person name="Graves T.A."/>
            <person name="Minx P."/>
            <person name="Reily A.D."/>
            <person name="Courtney L."/>
            <person name="Kruchowski S.S."/>
            <person name="Tomlinson C."/>
            <person name="Strong C."/>
            <person name="Delehaunty K."/>
            <person name="Fronick C."/>
            <person name="Courtney B."/>
            <person name="Rock S.M."/>
            <person name="Belter E."/>
            <person name="Du F."/>
            <person name="Kim K."/>
            <person name="Abbott R.M."/>
            <person name="Cotton M."/>
            <person name="Levy A."/>
            <person name="Marchetto P."/>
            <person name="Ochoa K."/>
            <person name="Jackson S.M."/>
            <person name="Gillam B."/>
            <person name="Chen W."/>
            <person name="Yan L."/>
            <person name="Higginbotham J."/>
            <person name="Cardenas M."/>
            <person name="Waligorski J."/>
            <person name="Applebaum E."/>
            <person name="Phelps L."/>
            <person name="Falcone J."/>
            <person name="Kanchi K."/>
            <person name="Thane T."/>
            <person name="Scimone A."/>
            <person name="Thane N."/>
            <person name="Henke J."/>
            <person name="Wang T."/>
            <person name="Ruppert J."/>
            <person name="Shah N."/>
            <person name="Rotter K."/>
            <person name="Hodges J."/>
            <person name="Ingenthron E."/>
            <person name="Cordes M."/>
            <person name="Kohlberg S."/>
            <person name="Sgro J."/>
            <person name="Delgado B."/>
            <person name="Mead K."/>
            <person name="Chinwalla A."/>
            <person name="Leonard S."/>
            <person name="Crouse K."/>
            <person name="Collura K."/>
            <person name="Kudrna D."/>
            <person name="Currie J."/>
            <person name="He R."/>
            <person name="Angelova A."/>
            <person name="Rajasekar S."/>
            <person name="Mueller T."/>
            <person name="Lomeli R."/>
            <person name="Scara G."/>
            <person name="Ko A."/>
            <person name="Delaney K."/>
            <person name="Wissotski M."/>
            <person name="Lopez G."/>
            <person name="Campos D."/>
            <person name="Braidotti M."/>
            <person name="Ashley E."/>
            <person name="Golser W."/>
            <person name="Kim H."/>
            <person name="Lee S."/>
            <person name="Lin J."/>
            <person name="Dujmic Z."/>
            <person name="Kim W."/>
            <person name="Talag J."/>
            <person name="Zuccolo A."/>
            <person name="Fan C."/>
            <person name="Sebastian A."/>
            <person name="Kramer M."/>
            <person name="Spiegel L."/>
            <person name="Nascimento L."/>
            <person name="Zutavern T."/>
            <person name="Miller B."/>
            <person name="Ambroise C."/>
            <person name="Muller S."/>
            <person name="Spooner W."/>
            <person name="Narechania A."/>
            <person name="Ren L."/>
            <person name="Wei S."/>
            <person name="Kumari S."/>
            <person name="Faga B."/>
            <person name="Levy M.J."/>
            <person name="McMahan L."/>
            <person name="Van Buren P."/>
            <person name="Vaughn M.W."/>
            <person name="Ying K."/>
            <person name="Yeh C.-T."/>
            <person name="Emrich S.J."/>
            <person name="Jia Y."/>
            <person name="Kalyanaraman A."/>
            <person name="Hsia A.-P."/>
            <person name="Barbazuk W.B."/>
            <person name="Baucom R.S."/>
            <person name="Brutnell T.P."/>
            <person name="Carpita N.C."/>
            <person name="Chaparro C."/>
            <person name="Chia J.-M."/>
            <person name="Deragon J.-M."/>
            <person name="Estill J.C."/>
            <person name="Fu Y."/>
            <person name="Jeddeloh J.A."/>
            <person name="Han Y."/>
            <person name="Lee H."/>
            <person name="Li P."/>
            <person name="Lisch D.R."/>
            <person name="Liu S."/>
            <person name="Liu Z."/>
            <person name="Nagel D.H."/>
            <person name="McCann M.C."/>
            <person name="SanMiguel P."/>
            <person name="Myers A.M."/>
            <person name="Nettleton D."/>
            <person name="Nguyen J."/>
            <person name="Penning B.W."/>
            <person name="Ponnala L."/>
            <person name="Schneider K.L."/>
            <person name="Schwartz D.C."/>
            <person name="Sharma A."/>
            <person name="Soderlund C."/>
            <person name="Springer N.M."/>
            <person name="Sun Q."/>
            <person name="Wang H."/>
            <person name="Waterman M."/>
            <person name="Westerman R."/>
            <person name="Wolfgruber T.K."/>
            <person name="Yang L."/>
            <person name="Yu Y."/>
            <person name="Zhang L."/>
            <person name="Zhou S."/>
            <person name="Zhu Q."/>
            <person name="Bennetzen J.L."/>
            <person name="Dawe R.K."/>
            <person name="Jiang J."/>
            <person name="Jiang N."/>
            <person name="Presting G.G."/>
            <person name="Wessler S.R."/>
            <person name="Aluru S."/>
            <person name="Martienssen R.A."/>
            <person name="Clifton S.W."/>
            <person name="McCombie W.R."/>
            <person name="Wing R.A."/>
            <person name="Wilson R.K."/>
        </authorList>
    </citation>
    <scope>NUCLEOTIDE SEQUENCE [LARGE SCALE GENOMIC DNA]</scope>
    <source>
        <strain evidence="4">cv. B73</strain>
    </source>
</reference>
<keyword evidence="5" id="KW-1267">Proteomics identification</keyword>
<dbReference type="AlphaFoldDB" id="A0A1D6Q250"/>
<evidence type="ECO:0000313" key="4">
    <source>
        <dbReference type="Proteomes" id="UP000007305"/>
    </source>
</evidence>
<evidence type="ECO:0007829" key="5">
    <source>
        <dbReference type="PeptideAtlas" id="A0A1D6Q250"/>
    </source>
</evidence>
<dbReference type="Gramene" id="Zm00001eb180590_T001">
    <property type="protein sequence ID" value="Zm00001eb180590_P001"/>
    <property type="gene ID" value="Zm00001eb180590"/>
</dbReference>
<feature type="compositionally biased region" description="Polar residues" evidence="1">
    <location>
        <begin position="94"/>
        <end position="119"/>
    </location>
</feature>
<protein>
    <recommendedName>
        <fullName evidence="6">Calmodulin-binding domain-containing protein</fullName>
    </recommendedName>
</protein>
<dbReference type="eggNOG" id="ENOG502R6HU">
    <property type="taxonomic scope" value="Eukaryota"/>
</dbReference>
<sequence length="419" mass="45319">MAASRRDHQQNASLNRGIQNIFPGLKPSESGQGLRRASRTTSSRSTSSSASSSHSKTLYSASSMAAGARQGNTVRRKAERPGATSVWPPALAVPSTSSKDITRATKSPSTMQKSNNLSTRPGIEKAAAASSVKLKSQKTVVGPEKTQAAASTRAPGAITKKRMGAENYVSIQRTTSVPVRQTETPKMVERDVELLIEFDETESISTSSIEEHLHERLPDPVDMKSADLNSKTSSCPEEHKNRDNTGGILGEKQGGKDNEDLSTGDSASAGNRNSDTNIPKEAVDESELEEAVDGPGSNKDACASELNETVGRTELNEAVSETEPKEAKDEAKLIQVDCEIVLKEAASGTELRDDFIEHELIAQENTKTKENITMELAQKWRKDERRSNEATEEGRGKPIHERKNKVMALVGRFETAMSG</sequence>
<proteinExistence type="evidence at protein level"/>